<dbReference type="Gene3D" id="1.25.10.10">
    <property type="entry name" value="Leucine-rich Repeat Variant"/>
    <property type="match status" value="1"/>
</dbReference>
<dbReference type="InterPro" id="IPR028435">
    <property type="entry name" value="Plakophilin/d_Catenin"/>
</dbReference>
<feature type="region of interest" description="Disordered" evidence="2">
    <location>
        <begin position="152"/>
        <end position="180"/>
    </location>
</feature>
<protein>
    <submittedName>
        <fullName evidence="3">Uncharacterized protein</fullName>
    </submittedName>
</protein>
<keyword evidence="4" id="KW-1185">Reference proteome</keyword>
<feature type="non-terminal residue" evidence="3">
    <location>
        <position position="1"/>
    </location>
</feature>
<proteinExistence type="predicted"/>
<feature type="compositionally biased region" description="Polar residues" evidence="2">
    <location>
        <begin position="228"/>
        <end position="251"/>
    </location>
</feature>
<dbReference type="Proteomes" id="UP001219934">
    <property type="component" value="Unassembled WGS sequence"/>
</dbReference>
<dbReference type="EMBL" id="JAPTMU010000010">
    <property type="protein sequence ID" value="KAJ4936810.1"/>
    <property type="molecule type" value="Genomic_DNA"/>
</dbReference>
<gene>
    <name evidence="3" type="ORF">JOQ06_001396</name>
</gene>
<dbReference type="GO" id="GO:0098609">
    <property type="term" value="P:cell-cell adhesion"/>
    <property type="evidence" value="ECO:0007669"/>
    <property type="project" value="InterPro"/>
</dbReference>
<dbReference type="AlphaFoldDB" id="A0AAD6B3W5"/>
<dbReference type="GO" id="GO:0005912">
    <property type="term" value="C:adherens junction"/>
    <property type="evidence" value="ECO:0007669"/>
    <property type="project" value="TreeGrafter"/>
</dbReference>
<dbReference type="GO" id="GO:0005634">
    <property type="term" value="C:nucleus"/>
    <property type="evidence" value="ECO:0007669"/>
    <property type="project" value="TreeGrafter"/>
</dbReference>
<dbReference type="PANTHER" id="PTHR10372:SF9">
    <property type="entry name" value="CATENIN DELTA-2"/>
    <property type="match status" value="1"/>
</dbReference>
<dbReference type="GO" id="GO:0005886">
    <property type="term" value="C:plasma membrane"/>
    <property type="evidence" value="ECO:0007669"/>
    <property type="project" value="TreeGrafter"/>
</dbReference>
<comment type="caution">
    <text evidence="3">The sequence shown here is derived from an EMBL/GenBank/DDBJ whole genome shotgun (WGS) entry which is preliminary data.</text>
</comment>
<dbReference type="GO" id="GO:0014069">
    <property type="term" value="C:postsynaptic density"/>
    <property type="evidence" value="ECO:0007669"/>
    <property type="project" value="TreeGrafter"/>
</dbReference>
<evidence type="ECO:0000256" key="2">
    <source>
        <dbReference type="SAM" id="MobiDB-lite"/>
    </source>
</evidence>
<dbReference type="InterPro" id="IPR011989">
    <property type="entry name" value="ARM-like"/>
</dbReference>
<feature type="region of interest" description="Disordered" evidence="2">
    <location>
        <begin position="452"/>
        <end position="475"/>
    </location>
</feature>
<dbReference type="GO" id="GO:0005737">
    <property type="term" value="C:cytoplasm"/>
    <property type="evidence" value="ECO:0007669"/>
    <property type="project" value="TreeGrafter"/>
</dbReference>
<organism evidence="3 4">
    <name type="scientific">Pogonophryne albipinna</name>
    <dbReference type="NCBI Taxonomy" id="1090488"/>
    <lineage>
        <taxon>Eukaryota</taxon>
        <taxon>Metazoa</taxon>
        <taxon>Chordata</taxon>
        <taxon>Craniata</taxon>
        <taxon>Vertebrata</taxon>
        <taxon>Euteleostomi</taxon>
        <taxon>Actinopterygii</taxon>
        <taxon>Neopterygii</taxon>
        <taxon>Teleostei</taxon>
        <taxon>Neoteleostei</taxon>
        <taxon>Acanthomorphata</taxon>
        <taxon>Eupercaria</taxon>
        <taxon>Perciformes</taxon>
        <taxon>Notothenioidei</taxon>
        <taxon>Pogonophryne</taxon>
    </lineage>
</organism>
<feature type="compositionally biased region" description="Polar residues" evidence="2">
    <location>
        <begin position="264"/>
        <end position="280"/>
    </location>
</feature>
<sequence>MVHVKELQFERLTRELEAERQIVASQLERCKLGSETGSMTSISSADEKFRWNNQDGHKDIEEELTTGLELVDSCIRSLQESGILDSQDTIGDRQGLLSQSALQLNHQDNYAAAGYHSNHGLALGESVMGRGGQIGGAVHSYNQVTSSRAAAHLVGTDSPSQSQRDSFAHGSAFHMPADGSSPGGPPMYYSCATLPAQRVSSPLQAMGSPTKLQRLGSASSDMPSYATLQRVSSPKQSPNRLAKSYSTSSPINMVASGAAGSSSPLPMTTSPGNHSSSPIHQLSSVVGSYATLSPTKRMLHHIGPDGYKISHELYANATLQRPGSLAGSRGSYSSQLSQLSHLGAELRPLQSPEHHIDPIYEDRVYTKPNLRGQDNAADGTRLTVTEEDQLIELSTDTPSSPGVDPIPLQRTGSQSAAGTFQRGSFAAGGGAADYGNPYRTLQFCPSTESPYSKSGPALAPEATLGRSPSVDSIQKDPSHRVEMDSVLCFSALPDISRPFVHLYQPQWASHQSTLQVYPTCLSLRMSHQTHISIPPRESTAVQKEFGWRDPELPEVIQMLQHQFPSVQSNAAAYLQHLCFGDNKIKSE</sequence>
<dbReference type="GO" id="GO:0060997">
    <property type="term" value="P:dendritic spine morphogenesis"/>
    <property type="evidence" value="ECO:0007669"/>
    <property type="project" value="TreeGrafter"/>
</dbReference>
<evidence type="ECO:0000313" key="4">
    <source>
        <dbReference type="Proteomes" id="UP001219934"/>
    </source>
</evidence>
<evidence type="ECO:0000256" key="1">
    <source>
        <dbReference type="ARBA" id="ARBA00022737"/>
    </source>
</evidence>
<evidence type="ECO:0000313" key="3">
    <source>
        <dbReference type="EMBL" id="KAJ4936810.1"/>
    </source>
</evidence>
<keyword evidence="1" id="KW-0677">Repeat</keyword>
<reference evidence="3" key="1">
    <citation type="submission" date="2022-11" db="EMBL/GenBank/DDBJ databases">
        <title>Chromosome-level genome of Pogonophryne albipinna.</title>
        <authorList>
            <person name="Jo E."/>
        </authorList>
    </citation>
    <scope>NUCLEOTIDE SEQUENCE</scope>
    <source>
        <strain evidence="3">SGF0006</strain>
        <tissue evidence="3">Muscle</tissue>
    </source>
</reference>
<feature type="region of interest" description="Disordered" evidence="2">
    <location>
        <begin position="228"/>
        <end position="280"/>
    </location>
</feature>
<dbReference type="PANTHER" id="PTHR10372">
    <property type="entry name" value="PLAKOPHILLIN-RELATED"/>
    <property type="match status" value="1"/>
</dbReference>
<accession>A0AAD6B3W5</accession>
<name>A0AAD6B3W5_9TELE</name>